<evidence type="ECO:0008006" key="3">
    <source>
        <dbReference type="Google" id="ProtNLM"/>
    </source>
</evidence>
<protein>
    <recommendedName>
        <fullName evidence="3">WGR domain-containing protein</fullName>
    </recommendedName>
</protein>
<name>A0A0V8GHD5_9BACL</name>
<sequence length="334" mass="38748">MIQLTKKGDSSTLYQTIYTEGRLIVQHQGIVGAWVKAENVKQMRVSRFKRLGVQILQLIEKFERQGYRELNETDYTELVVQFSYEKDQEETALEHRHMMEEVINDGLLHTGNGYCEGGDIGSGTTNIFYHVLDVEAAIALIFEEMKARDVQDEPKIAVQEGAAYTVLYPQGATFDLIGEGKPWSWIPMTQAEDEKIWHVIDQQFQFAPSTTVFPSYHAPSPFITYEVDYEKREEIEQMLKRILTELTVEGERVMALDWNHQGYWIDPRRSFLRNEEGDWMIPAVPDGDYSFFIARDFRWGYLGHPWEGSITLFGEDMISAFQGTEIFLNEIRRG</sequence>
<accession>A0A0V8GHD5</accession>
<proteinExistence type="predicted"/>
<organism evidence="1 2">
    <name type="scientific">Exiguobacterium indicum</name>
    <dbReference type="NCBI Taxonomy" id="296995"/>
    <lineage>
        <taxon>Bacteria</taxon>
        <taxon>Bacillati</taxon>
        <taxon>Bacillota</taxon>
        <taxon>Bacilli</taxon>
        <taxon>Bacillales</taxon>
        <taxon>Bacillales Family XII. Incertae Sedis</taxon>
        <taxon>Exiguobacterium</taxon>
    </lineage>
</organism>
<dbReference type="InterPro" id="IPR020323">
    <property type="entry name" value="DUF2716"/>
</dbReference>
<dbReference type="Pfam" id="PF10898">
    <property type="entry name" value="DUF2716"/>
    <property type="match status" value="1"/>
</dbReference>
<evidence type="ECO:0000313" key="1">
    <source>
        <dbReference type="EMBL" id="KSU49618.1"/>
    </source>
</evidence>
<dbReference type="RefSeq" id="WP_058265348.1">
    <property type="nucleotide sequence ID" value="NZ_FMYN01000002.1"/>
</dbReference>
<dbReference type="EMBL" id="LNQL01000002">
    <property type="protein sequence ID" value="KSU49618.1"/>
    <property type="molecule type" value="Genomic_DNA"/>
</dbReference>
<dbReference type="AlphaFoldDB" id="A0A0V8GHD5"/>
<reference evidence="1 2" key="1">
    <citation type="journal article" date="2015" name="Int. J. Syst. Evol. Microbiol.">
        <title>Exiguobacterium enclense sp. nov., isolated from sediment.</title>
        <authorList>
            <person name="Dastager S.G."/>
            <person name="Mawlankar R."/>
            <person name="Sonalkar V.V."/>
            <person name="Thorat M.N."/>
            <person name="Mual P."/>
            <person name="Verma A."/>
            <person name="Krishnamurthi S."/>
            <person name="Tang S.K."/>
            <person name="Li W.J."/>
        </authorList>
    </citation>
    <scope>NUCLEOTIDE SEQUENCE [LARGE SCALE GENOMIC DNA]</scope>
    <source>
        <strain evidence="1 2">NIO-1109</strain>
    </source>
</reference>
<evidence type="ECO:0000313" key="2">
    <source>
        <dbReference type="Proteomes" id="UP000053797"/>
    </source>
</evidence>
<comment type="caution">
    <text evidence="1">The sequence shown here is derived from an EMBL/GenBank/DDBJ whole genome shotgun (WGS) entry which is preliminary data.</text>
</comment>
<dbReference type="Proteomes" id="UP000053797">
    <property type="component" value="Unassembled WGS sequence"/>
</dbReference>
<gene>
    <name evidence="1" type="ORF">AS033_09675</name>
</gene>